<sequence length="173" mass="19901">MIFISATGLFYKIGFSLFFSIVGSMILLFGGVVGVYMVRQKRFQRFLGVVVLSVTALITYLTFSSAISFWTDSSVKDENDIELTSTLRYDRMVDIYEPHSVKPVSSKSYVYYLDNGTEIGLTRRQHKYSDISTFKIIYYNNPTPKEYDYKVGFYEPDTRGTPLIEADFVEIVE</sequence>
<accession>A0A2M9Q9Y5</accession>
<keyword evidence="1" id="KW-0472">Membrane</keyword>
<evidence type="ECO:0000313" key="2">
    <source>
        <dbReference type="EMBL" id="PJO44878.1"/>
    </source>
</evidence>
<feature type="transmembrane region" description="Helical" evidence="1">
    <location>
        <begin position="15"/>
        <end position="39"/>
    </location>
</feature>
<name>A0A2M9Q9Y5_9BACI</name>
<dbReference type="EMBL" id="PHQY01000322">
    <property type="protein sequence ID" value="PJO44878.1"/>
    <property type="molecule type" value="Genomic_DNA"/>
</dbReference>
<feature type="transmembrane region" description="Helical" evidence="1">
    <location>
        <begin position="46"/>
        <end position="70"/>
    </location>
</feature>
<proteinExistence type="predicted"/>
<reference evidence="2 3" key="1">
    <citation type="submission" date="2017-11" db="EMBL/GenBank/DDBJ databases">
        <title>Bacterial isolate from king chilli rhizosphere.</title>
        <authorList>
            <person name="Takhelmayum P."/>
            <person name="Sarangthem I."/>
        </authorList>
    </citation>
    <scope>NUCLEOTIDE SEQUENCE [LARGE SCALE GENOMIC DNA]</scope>
    <source>
        <strain evidence="3">t26</strain>
    </source>
</reference>
<protein>
    <submittedName>
        <fullName evidence="2">Uncharacterized protein</fullName>
    </submittedName>
</protein>
<dbReference type="Proteomes" id="UP000232101">
    <property type="component" value="Unassembled WGS sequence"/>
</dbReference>
<comment type="caution">
    <text evidence="2">The sequence shown here is derived from an EMBL/GenBank/DDBJ whole genome shotgun (WGS) entry which is preliminary data.</text>
</comment>
<organism evidence="2 3">
    <name type="scientific">Lysinibacillus xylanilyticus</name>
    <dbReference type="NCBI Taxonomy" id="582475"/>
    <lineage>
        <taxon>Bacteria</taxon>
        <taxon>Bacillati</taxon>
        <taxon>Bacillota</taxon>
        <taxon>Bacilli</taxon>
        <taxon>Bacillales</taxon>
        <taxon>Bacillaceae</taxon>
        <taxon>Lysinibacillus</taxon>
    </lineage>
</organism>
<dbReference type="AlphaFoldDB" id="A0A2M9Q9Y5"/>
<gene>
    <name evidence="2" type="ORF">CWD94_04115</name>
</gene>
<evidence type="ECO:0000256" key="1">
    <source>
        <dbReference type="SAM" id="Phobius"/>
    </source>
</evidence>
<keyword evidence="1" id="KW-1133">Transmembrane helix</keyword>
<evidence type="ECO:0000313" key="3">
    <source>
        <dbReference type="Proteomes" id="UP000232101"/>
    </source>
</evidence>
<keyword evidence="1" id="KW-0812">Transmembrane</keyword>